<evidence type="ECO:0000256" key="6">
    <source>
        <dbReference type="ARBA" id="ARBA00047304"/>
    </source>
</evidence>
<keyword evidence="5" id="KW-0520">NAD</keyword>
<dbReference type="KEGG" id="peu:105111299"/>
<dbReference type="PROSITE" id="PS50104">
    <property type="entry name" value="TIR"/>
    <property type="match status" value="2"/>
</dbReference>
<dbReference type="Pfam" id="PF00560">
    <property type="entry name" value="LRR_1"/>
    <property type="match status" value="1"/>
</dbReference>
<dbReference type="InterPro" id="IPR044974">
    <property type="entry name" value="Disease_R_plants"/>
</dbReference>
<dbReference type="SMART" id="SM00255">
    <property type="entry name" value="TIR"/>
    <property type="match status" value="1"/>
</dbReference>
<keyword evidence="3" id="KW-0677">Repeat</keyword>
<evidence type="ECO:0000256" key="2">
    <source>
        <dbReference type="ARBA" id="ARBA00022614"/>
    </source>
</evidence>
<dbReference type="PRINTS" id="PR00364">
    <property type="entry name" value="DISEASERSIST"/>
</dbReference>
<evidence type="ECO:0000256" key="1">
    <source>
        <dbReference type="ARBA" id="ARBA00011982"/>
    </source>
</evidence>
<dbReference type="Gene3D" id="3.80.10.10">
    <property type="entry name" value="Ribonuclease Inhibitor"/>
    <property type="match status" value="3"/>
</dbReference>
<evidence type="ECO:0000256" key="5">
    <source>
        <dbReference type="ARBA" id="ARBA00023027"/>
    </source>
</evidence>
<dbReference type="GO" id="GO:0006952">
    <property type="term" value="P:defense response"/>
    <property type="evidence" value="ECO:0007669"/>
    <property type="project" value="InterPro"/>
</dbReference>
<dbReference type="GO" id="GO:0061809">
    <property type="term" value="F:NAD+ nucleosidase activity, cyclic ADP-ribose generating"/>
    <property type="evidence" value="ECO:0007669"/>
    <property type="project" value="UniProtKB-EC"/>
</dbReference>
<name>A0AAJ6X4C2_POPEU</name>
<keyword evidence="2" id="KW-0433">Leucine-rich repeat</keyword>
<dbReference type="Pfam" id="PF20160">
    <property type="entry name" value="C-JID"/>
    <property type="match status" value="2"/>
</dbReference>
<sequence>MHLPWCVDELEKILECKETYGQIVLPIFYHVDPSDVDEQTGSFGDAFAELEKLFKGKMDKVPSPEAKLVREVVQTIWKRLNRASPSKLRGLVGVDSRIEQINKSLSIVSSDVRIIGIWGMGGIGKTTIAEAFYNSISSHQHEGCHFLPNIRQESDKDRLNDLRDELLSKLLEEENLRVGTPHIPSFIRDRLCQKKVLLVLDDVNDVRQFQHLIEVPFIGAGRVVVVTSRDGQGNVYINHHSKDYNDEIRFSVSIYLKEKEKDTRNNFTSHLYDALCRKKIKTFIDDGLERGEEITPALLKTIEESRISVVIFSKNYASSPWCVDELVKILECKETYGQIVLPVFYHVDPSEVDEQTGSFENAFAELEKNFKGKMDRVPRWRAGLTYAASISGWDSQVTRELYPESKLVREVVQTIWKRLNDASPSKLRGLVGVDSRIEQINKLLSIVPSDVRSIGIWGMGGIGKTTIAGAFYDNFSSQYEGHHFLPNIRQESEKGRLNDLRDELLSKLLEEENLRVGTPHIPTFTWDRLCHKKVLLVLDDVNDVRQFQHLIEERSFGEGSVVVITSRDKQVLKNVVDEIYEVEELNAHEALQLFSLNAFKGNHPPKAYMELSIKAINYAKGNPLALQVLGSFLFGRERYFWESQLNEIESFPELNIYDLLRIGFDALRDHNTKSIFLDIACFFKGHRVDFVRRILDGCGFKTDIGFSLLIDRCLIKISDDKVEMHDLLQEMAHEVVRKESLDELGRQSRLWNPKDAYQVLTNNLGTGKVEGIFLDVSKIREIELSSTALERMYKLRLLKIYNSEAGVKCRVHLPHGLEYLSEELRYLHWDGYPLTSLPSMFCPQNLVELSLSSSKVKQLWRGQQDLVNLKDVNLSNCEHITSLPDLSTARNLERLNLQFCKSLVEFPSSVQHLDKLVDLDLRGCKRLINLPIKKLDLSGCSSITEFPNVSNNLKELYLNGTAIREIPSSIECLFDLAELHLRNCKQFEILPSSICKLRKLERLNLSGCLQFRNFPEVLEPMVFLRYLYLEQTRITKLPSPIGNLKGLACLEVGNCKYLNDIECFVDLQLPKRCVDLDCLRKLNLDGCSLSEVPDSLDRLSSLEVLDLSGNDFKTIPISINKLLELQYLGLRNCKRLESLPELPPQLSKLDADNCESLNYLESSSSTVVEGNIFEFIFSNCMRLLETNQILAYSLLKFQLYTKRLYHQLSDVPERACSFCLPGVVTPKWFSHQSWGSTVTFQLSSYWANSKFLGFSLCAVIAFDSFNHSLQVKCTYHFHNEHGDSHDFYCYLHGWYDEKLISSDHIFVGFDPCLDAKRKDMFSEYNEVSVKFQLEDMNGNFLPLDLCQVLECGVRLLYEDGIHQFDLIMPGFSRFHPLDRDGLEARFQAKRARSQGMRRDYSVMHRTSEFLAYLQEPNFSKRIPSSCLPEDVTPEWFSHQSWGSTVTFQLSANSEFLGFCLCAVIAFYSFDFELQVKCTYHFRNEHGDSHDLYCYLHNEFEERRINSENIVMRFDPCLVAKEKDMFRIYSEVSVEFQLEDMDGNLLPLDLCQVVECGVRLLHANDGLEAMHQAKRERFYDLDMRWEDYFGVVVRRRKKRRHN</sequence>
<feature type="domain" description="TIR" evidence="7">
    <location>
        <begin position="1"/>
        <end position="84"/>
    </location>
</feature>
<reference evidence="9" key="1">
    <citation type="submission" date="2025-08" db="UniProtKB">
        <authorList>
            <consortium name="RefSeq"/>
        </authorList>
    </citation>
    <scope>IDENTIFICATION</scope>
</reference>
<dbReference type="GO" id="GO:0043531">
    <property type="term" value="F:ADP binding"/>
    <property type="evidence" value="ECO:0007669"/>
    <property type="project" value="InterPro"/>
</dbReference>
<evidence type="ECO:0000259" key="7">
    <source>
        <dbReference type="PROSITE" id="PS50104"/>
    </source>
</evidence>
<keyword evidence="4" id="KW-0378">Hydrolase</keyword>
<dbReference type="InterPro" id="IPR002182">
    <property type="entry name" value="NB-ARC"/>
</dbReference>
<dbReference type="InterPro" id="IPR045344">
    <property type="entry name" value="C-JID"/>
</dbReference>
<proteinExistence type="predicted"/>
<dbReference type="Pfam" id="PF01582">
    <property type="entry name" value="TIR"/>
    <property type="match status" value="2"/>
</dbReference>
<evidence type="ECO:0000256" key="4">
    <source>
        <dbReference type="ARBA" id="ARBA00022801"/>
    </source>
</evidence>
<gene>
    <name evidence="9" type="primary">LOC105111299</name>
</gene>
<keyword evidence="8" id="KW-1185">Reference proteome</keyword>
<dbReference type="SUPFAM" id="SSF52058">
    <property type="entry name" value="L domain-like"/>
    <property type="match status" value="2"/>
</dbReference>
<dbReference type="GO" id="GO:0007165">
    <property type="term" value="P:signal transduction"/>
    <property type="evidence" value="ECO:0007669"/>
    <property type="project" value="InterPro"/>
</dbReference>
<dbReference type="Proteomes" id="UP000694918">
    <property type="component" value="Unplaced"/>
</dbReference>
<protein>
    <recommendedName>
        <fullName evidence="1">ADP-ribosyl cyclase/cyclic ADP-ribose hydrolase</fullName>
        <ecNumber evidence="1">3.2.2.6</ecNumber>
    </recommendedName>
</protein>
<dbReference type="InterPro" id="IPR000157">
    <property type="entry name" value="TIR_dom"/>
</dbReference>
<dbReference type="SUPFAM" id="SSF52200">
    <property type="entry name" value="Toll/Interleukin receptor TIR domain"/>
    <property type="match status" value="2"/>
</dbReference>
<dbReference type="InterPro" id="IPR035897">
    <property type="entry name" value="Toll_tir_struct_dom_sf"/>
</dbReference>
<feature type="domain" description="TIR" evidence="7">
    <location>
        <begin position="250"/>
        <end position="423"/>
    </location>
</feature>
<dbReference type="GeneID" id="105111299"/>
<dbReference type="Gene3D" id="1.10.8.430">
    <property type="entry name" value="Helical domain of apoptotic protease-activating factors"/>
    <property type="match status" value="1"/>
</dbReference>
<evidence type="ECO:0000313" key="9">
    <source>
        <dbReference type="RefSeq" id="XP_011004909.1"/>
    </source>
</evidence>
<dbReference type="Pfam" id="PF00931">
    <property type="entry name" value="NB-ARC"/>
    <property type="match status" value="2"/>
</dbReference>
<dbReference type="InterPro" id="IPR058192">
    <property type="entry name" value="WHD_ROQ1-like"/>
</dbReference>
<dbReference type="RefSeq" id="XP_011004909.1">
    <property type="nucleotide sequence ID" value="XM_011006607.1"/>
</dbReference>
<dbReference type="SMART" id="SM00369">
    <property type="entry name" value="LRR_TYP"/>
    <property type="match status" value="4"/>
</dbReference>
<dbReference type="FunFam" id="3.80.10.10:FF:000386">
    <property type="entry name" value="Disease resistance protein RPS4"/>
    <property type="match status" value="1"/>
</dbReference>
<dbReference type="PROSITE" id="PS51450">
    <property type="entry name" value="LRR"/>
    <property type="match status" value="1"/>
</dbReference>
<dbReference type="Pfam" id="PF23282">
    <property type="entry name" value="WHD_ROQ1"/>
    <property type="match status" value="1"/>
</dbReference>
<evidence type="ECO:0000313" key="8">
    <source>
        <dbReference type="Proteomes" id="UP000694918"/>
    </source>
</evidence>
<dbReference type="FunFam" id="3.40.50.10140:FF:000007">
    <property type="entry name" value="Disease resistance protein (TIR-NBS-LRR class)"/>
    <property type="match status" value="1"/>
</dbReference>
<organism evidence="8 9">
    <name type="scientific">Populus euphratica</name>
    <name type="common">Euphrates poplar</name>
    <dbReference type="NCBI Taxonomy" id="75702"/>
    <lineage>
        <taxon>Eukaryota</taxon>
        <taxon>Viridiplantae</taxon>
        <taxon>Streptophyta</taxon>
        <taxon>Embryophyta</taxon>
        <taxon>Tracheophyta</taxon>
        <taxon>Spermatophyta</taxon>
        <taxon>Magnoliopsida</taxon>
        <taxon>eudicotyledons</taxon>
        <taxon>Gunneridae</taxon>
        <taxon>Pentapetalae</taxon>
        <taxon>rosids</taxon>
        <taxon>fabids</taxon>
        <taxon>Malpighiales</taxon>
        <taxon>Salicaceae</taxon>
        <taxon>Saliceae</taxon>
        <taxon>Populus</taxon>
    </lineage>
</organism>
<evidence type="ECO:0000256" key="3">
    <source>
        <dbReference type="ARBA" id="ARBA00022737"/>
    </source>
</evidence>
<dbReference type="Gene3D" id="3.40.50.300">
    <property type="entry name" value="P-loop containing nucleotide triphosphate hydrolases"/>
    <property type="match status" value="2"/>
</dbReference>
<dbReference type="InterPro" id="IPR003591">
    <property type="entry name" value="Leu-rich_rpt_typical-subtyp"/>
</dbReference>
<accession>A0AAJ6X4C2</accession>
<dbReference type="InterPro" id="IPR042197">
    <property type="entry name" value="Apaf_helical"/>
</dbReference>
<dbReference type="PANTHER" id="PTHR11017">
    <property type="entry name" value="LEUCINE-RICH REPEAT-CONTAINING PROTEIN"/>
    <property type="match status" value="1"/>
</dbReference>
<dbReference type="EC" id="3.2.2.6" evidence="1"/>
<dbReference type="InterPro" id="IPR027417">
    <property type="entry name" value="P-loop_NTPase"/>
</dbReference>
<dbReference type="SUPFAM" id="SSF52540">
    <property type="entry name" value="P-loop containing nucleoside triphosphate hydrolases"/>
    <property type="match status" value="2"/>
</dbReference>
<dbReference type="PANTHER" id="PTHR11017:SF361">
    <property type="entry name" value="ADP-RIBOSYL CYCLASE_CYCLIC ADP-RIBOSE HYDROLASE"/>
    <property type="match status" value="1"/>
</dbReference>
<dbReference type="InterPro" id="IPR032675">
    <property type="entry name" value="LRR_dom_sf"/>
</dbReference>
<dbReference type="InterPro" id="IPR001611">
    <property type="entry name" value="Leu-rich_rpt"/>
</dbReference>
<dbReference type="Gene3D" id="3.40.50.10140">
    <property type="entry name" value="Toll/interleukin-1 receptor homology (TIR) domain"/>
    <property type="match status" value="2"/>
</dbReference>
<comment type="catalytic activity">
    <reaction evidence="6">
        <text>NAD(+) + H2O = ADP-D-ribose + nicotinamide + H(+)</text>
        <dbReference type="Rhea" id="RHEA:16301"/>
        <dbReference type="ChEBI" id="CHEBI:15377"/>
        <dbReference type="ChEBI" id="CHEBI:15378"/>
        <dbReference type="ChEBI" id="CHEBI:17154"/>
        <dbReference type="ChEBI" id="CHEBI:57540"/>
        <dbReference type="ChEBI" id="CHEBI:57967"/>
        <dbReference type="EC" id="3.2.2.6"/>
    </reaction>
    <physiologicalReaction direction="left-to-right" evidence="6">
        <dbReference type="Rhea" id="RHEA:16302"/>
    </physiologicalReaction>
</comment>